<evidence type="ECO:0000256" key="6">
    <source>
        <dbReference type="ARBA" id="ARBA00023163"/>
    </source>
</evidence>
<dbReference type="GO" id="GO:0009791">
    <property type="term" value="P:post-embryonic development"/>
    <property type="evidence" value="ECO:0007669"/>
    <property type="project" value="UniProtKB-ARBA"/>
</dbReference>
<evidence type="ECO:0000259" key="10">
    <source>
        <dbReference type="PROSITE" id="PS50808"/>
    </source>
</evidence>
<feature type="region of interest" description="Disordered" evidence="9">
    <location>
        <begin position="354"/>
        <end position="374"/>
    </location>
</feature>
<comment type="subcellular location">
    <subcellularLocation>
        <location evidence="1">Nucleus</location>
    </subcellularLocation>
</comment>
<dbReference type="EMBL" id="BTRK01000002">
    <property type="protein sequence ID" value="GMR38538.1"/>
    <property type="molecule type" value="Genomic_DNA"/>
</dbReference>
<evidence type="ECO:0000313" key="11">
    <source>
        <dbReference type="EMBL" id="GMR38538.1"/>
    </source>
</evidence>
<dbReference type="InterPro" id="IPR003656">
    <property type="entry name" value="Znf_BED"/>
</dbReference>
<reference evidence="12" key="1">
    <citation type="submission" date="2022-10" db="EMBL/GenBank/DDBJ databases">
        <title>Genome assembly of Pristionchus species.</title>
        <authorList>
            <person name="Yoshida K."/>
            <person name="Sommer R.J."/>
        </authorList>
    </citation>
    <scope>NUCLEOTIDE SEQUENCE [LARGE SCALE GENOMIC DNA]</scope>
    <source>
        <strain evidence="12">RS5460</strain>
    </source>
</reference>
<keyword evidence="6" id="KW-0804">Transcription</keyword>
<dbReference type="PANTHER" id="PTHR46481:SF10">
    <property type="entry name" value="ZINC FINGER BED DOMAIN-CONTAINING PROTEIN 39"/>
    <property type="match status" value="1"/>
</dbReference>
<dbReference type="PANTHER" id="PTHR46481">
    <property type="entry name" value="ZINC FINGER BED DOMAIN-CONTAINING PROTEIN 4"/>
    <property type="match status" value="1"/>
</dbReference>
<organism evidence="11 12">
    <name type="scientific">Pristionchus mayeri</name>
    <dbReference type="NCBI Taxonomy" id="1317129"/>
    <lineage>
        <taxon>Eukaryota</taxon>
        <taxon>Metazoa</taxon>
        <taxon>Ecdysozoa</taxon>
        <taxon>Nematoda</taxon>
        <taxon>Chromadorea</taxon>
        <taxon>Rhabditida</taxon>
        <taxon>Rhabditina</taxon>
        <taxon>Diplogasteromorpha</taxon>
        <taxon>Diplogasteroidea</taxon>
        <taxon>Neodiplogasteridae</taxon>
        <taxon>Pristionchus</taxon>
    </lineage>
</organism>
<feature type="domain" description="BED-type" evidence="10">
    <location>
        <begin position="3"/>
        <end position="54"/>
    </location>
</feature>
<dbReference type="Pfam" id="PF02892">
    <property type="entry name" value="zf-BED"/>
    <property type="match status" value="3"/>
</dbReference>
<feature type="region of interest" description="Disordered" evidence="9">
    <location>
        <begin position="549"/>
        <end position="581"/>
    </location>
</feature>
<gene>
    <name evidence="11" type="ORF">PMAYCL1PPCAC_08733</name>
</gene>
<feature type="compositionally biased region" description="Low complexity" evidence="9">
    <location>
        <begin position="266"/>
        <end position="280"/>
    </location>
</feature>
<dbReference type="Proteomes" id="UP001328107">
    <property type="component" value="Unassembled WGS sequence"/>
</dbReference>
<feature type="compositionally biased region" description="Low complexity" evidence="9">
    <location>
        <begin position="556"/>
        <end position="567"/>
    </location>
</feature>
<keyword evidence="3 8" id="KW-0863">Zinc-finger</keyword>
<comment type="caution">
    <text evidence="11">The sequence shown here is derived from an EMBL/GenBank/DDBJ whole genome shotgun (WGS) entry which is preliminary data.</text>
</comment>
<sequence>MAPPPSPAWNFFIPCEDDNKAKCQLCKKFIRFIKNTSPLIAHLRCRHPEVLKNEPENDYDEVEMIHCETQTEEIAPPELSPEKKMEYDMNLRLREMMALRLDDAVGDIHNRVTTNPIAQLVRALCESCMWLIRDWPGQKIDNHDSVRASRLDTLGRLRQLLRTRPPKHSELDSLILLLSDAMLTICEQWPGGDTDAPPIKASPQQTQQPLRAHHSQPIASSTTVTSTTVTSSVHIPPVYGSAGATCKPPAPKLPRMAAKPWTVDGFQQPSTSTSNSFPPSGQRPVWKTPRDMPQASNAGAPSVLWTFFTKSDEHGVHAARCSVCSKVVPRHNHGTSAMKNHLKVHHPAEFATLSMDSSTSSETSLASPQGVTKEVVEPVGEKGRAKEKALSNVSAIVAALNRDSIKPDISNSLLFDDTLVKEEEMDFDEPIDSLPLDQSIASDNDKPSASLQSMMTASAALRPLRGNSDIWAYFRKEDVGEEKHSFCKLCDWGRKMYNHGTNTMWSHLRRSHPLEYSNLKPYEYNPVIHGQLVTPFMAVLQNSAERNTVRTAPGASLPSDSTLDLLPRPSPGSGADLSKEE</sequence>
<feature type="region of interest" description="Disordered" evidence="9">
    <location>
        <begin position="263"/>
        <end position="296"/>
    </location>
</feature>
<proteinExistence type="predicted"/>
<evidence type="ECO:0000256" key="9">
    <source>
        <dbReference type="SAM" id="MobiDB-lite"/>
    </source>
</evidence>
<feature type="compositionally biased region" description="Low complexity" evidence="9">
    <location>
        <begin position="354"/>
        <end position="367"/>
    </location>
</feature>
<evidence type="ECO:0000256" key="7">
    <source>
        <dbReference type="ARBA" id="ARBA00023242"/>
    </source>
</evidence>
<name>A0AAN5C5S5_9BILA</name>
<dbReference type="GO" id="GO:0008270">
    <property type="term" value="F:zinc ion binding"/>
    <property type="evidence" value="ECO:0007669"/>
    <property type="project" value="UniProtKB-KW"/>
</dbReference>
<keyword evidence="5" id="KW-0805">Transcription regulation</keyword>
<evidence type="ECO:0000256" key="8">
    <source>
        <dbReference type="PROSITE-ProRule" id="PRU00027"/>
    </source>
</evidence>
<keyword evidence="7" id="KW-0539">Nucleus</keyword>
<dbReference type="PROSITE" id="PS50808">
    <property type="entry name" value="ZF_BED"/>
    <property type="match status" value="3"/>
</dbReference>
<evidence type="ECO:0000256" key="4">
    <source>
        <dbReference type="ARBA" id="ARBA00022833"/>
    </source>
</evidence>
<evidence type="ECO:0000313" key="12">
    <source>
        <dbReference type="Proteomes" id="UP001328107"/>
    </source>
</evidence>
<keyword evidence="4" id="KW-0862">Zinc</keyword>
<evidence type="ECO:0000256" key="5">
    <source>
        <dbReference type="ARBA" id="ARBA00023015"/>
    </source>
</evidence>
<dbReference type="GO" id="GO:0005634">
    <property type="term" value="C:nucleus"/>
    <property type="evidence" value="ECO:0007669"/>
    <property type="project" value="UniProtKB-SubCell"/>
</dbReference>
<evidence type="ECO:0000256" key="3">
    <source>
        <dbReference type="ARBA" id="ARBA00022771"/>
    </source>
</evidence>
<dbReference type="SMART" id="SM00614">
    <property type="entry name" value="ZnF_BED"/>
    <property type="match status" value="3"/>
</dbReference>
<feature type="compositionally biased region" description="Low complexity" evidence="9">
    <location>
        <begin position="220"/>
        <end position="230"/>
    </location>
</feature>
<dbReference type="InterPro" id="IPR036236">
    <property type="entry name" value="Znf_C2H2_sf"/>
</dbReference>
<dbReference type="InterPro" id="IPR052035">
    <property type="entry name" value="ZnF_BED_domain_contain"/>
</dbReference>
<evidence type="ECO:0000256" key="2">
    <source>
        <dbReference type="ARBA" id="ARBA00022723"/>
    </source>
</evidence>
<dbReference type="SUPFAM" id="SSF57667">
    <property type="entry name" value="beta-beta-alpha zinc fingers"/>
    <property type="match status" value="3"/>
</dbReference>
<dbReference type="AlphaFoldDB" id="A0AAN5C5S5"/>
<feature type="domain" description="BED-type" evidence="10">
    <location>
        <begin position="299"/>
        <end position="353"/>
    </location>
</feature>
<protein>
    <recommendedName>
        <fullName evidence="10">BED-type domain-containing protein</fullName>
    </recommendedName>
</protein>
<keyword evidence="2" id="KW-0479">Metal-binding</keyword>
<accession>A0AAN5C5S5</accession>
<feature type="domain" description="BED-type" evidence="10">
    <location>
        <begin position="465"/>
        <end position="519"/>
    </location>
</feature>
<feature type="region of interest" description="Disordered" evidence="9">
    <location>
        <begin position="189"/>
        <end position="230"/>
    </location>
</feature>
<evidence type="ECO:0000256" key="1">
    <source>
        <dbReference type="ARBA" id="ARBA00004123"/>
    </source>
</evidence>
<dbReference type="GO" id="GO:0003677">
    <property type="term" value="F:DNA binding"/>
    <property type="evidence" value="ECO:0007669"/>
    <property type="project" value="InterPro"/>
</dbReference>
<keyword evidence="12" id="KW-1185">Reference proteome</keyword>